<dbReference type="PROSITE" id="PS50164">
    <property type="entry name" value="GIY_YIG"/>
    <property type="match status" value="1"/>
</dbReference>
<evidence type="ECO:0000313" key="3">
    <source>
        <dbReference type="EMBL" id="MDC2887745.1"/>
    </source>
</evidence>
<dbReference type="EMBL" id="JAQOMS010000002">
    <property type="protein sequence ID" value="MDC2887745.1"/>
    <property type="molecule type" value="Genomic_DNA"/>
</dbReference>
<dbReference type="Proteomes" id="UP001528411">
    <property type="component" value="Unassembled WGS sequence"/>
</dbReference>
<evidence type="ECO:0000256" key="1">
    <source>
        <dbReference type="ARBA" id="ARBA00007435"/>
    </source>
</evidence>
<comment type="similarity">
    <text evidence="1">Belongs to the UPF0213 family.</text>
</comment>
<keyword evidence="4" id="KW-1185">Reference proteome</keyword>
<comment type="caution">
    <text evidence="3">The sequence shown here is derived from an EMBL/GenBank/DDBJ whole genome shotgun (WGS) entry which is preliminary data.</text>
</comment>
<organism evidence="3 4">
    <name type="scientific">Psychrosphaera algicola</name>
    <dbReference type="NCBI Taxonomy" id="3023714"/>
    <lineage>
        <taxon>Bacteria</taxon>
        <taxon>Pseudomonadati</taxon>
        <taxon>Pseudomonadota</taxon>
        <taxon>Gammaproteobacteria</taxon>
        <taxon>Alteromonadales</taxon>
        <taxon>Pseudoalteromonadaceae</taxon>
        <taxon>Psychrosphaera</taxon>
    </lineage>
</organism>
<dbReference type="InterPro" id="IPR050190">
    <property type="entry name" value="UPF0213_domain"/>
</dbReference>
<dbReference type="PANTHER" id="PTHR34477:SF1">
    <property type="entry name" value="UPF0213 PROTEIN YHBQ"/>
    <property type="match status" value="1"/>
</dbReference>
<evidence type="ECO:0000259" key="2">
    <source>
        <dbReference type="PROSITE" id="PS50164"/>
    </source>
</evidence>
<feature type="domain" description="GIY-YIG" evidence="2">
    <location>
        <begin position="2"/>
        <end position="78"/>
    </location>
</feature>
<accession>A0ABT5F881</accession>
<dbReference type="Pfam" id="PF01541">
    <property type="entry name" value="GIY-YIG"/>
    <property type="match status" value="1"/>
</dbReference>
<gene>
    <name evidence="3" type="ORF">PN838_01360</name>
</gene>
<sequence>MLSWFVYILSCKDKSLYTGITTDCTRRLLQHNKGTGAKYTRARLPVTLVYQEIADCRSTATKREIAIKKLSRQQKQELIKSKPCQNS</sequence>
<reference evidence="3 4" key="1">
    <citation type="submission" date="2023-01" db="EMBL/GenBank/DDBJ databases">
        <title>Psychrosphaera sp. nov., isolated from marine algae.</title>
        <authorList>
            <person name="Bayburt H."/>
            <person name="Choi B.J."/>
            <person name="Kim J.M."/>
            <person name="Choi D.G."/>
            <person name="Jeon C.O."/>
        </authorList>
    </citation>
    <scope>NUCLEOTIDE SEQUENCE [LARGE SCALE GENOMIC DNA]</scope>
    <source>
        <strain evidence="3 4">G1-22</strain>
    </source>
</reference>
<proteinExistence type="inferred from homology"/>
<evidence type="ECO:0000313" key="4">
    <source>
        <dbReference type="Proteomes" id="UP001528411"/>
    </source>
</evidence>
<dbReference type="PANTHER" id="PTHR34477">
    <property type="entry name" value="UPF0213 PROTEIN YHBQ"/>
    <property type="match status" value="1"/>
</dbReference>
<dbReference type="InterPro" id="IPR000305">
    <property type="entry name" value="GIY-YIG_endonuc"/>
</dbReference>
<protein>
    <submittedName>
        <fullName evidence="3">GIY-YIG nuclease family protein</fullName>
    </submittedName>
</protein>
<name>A0ABT5F881_9GAMM</name>
<dbReference type="CDD" id="cd10456">
    <property type="entry name" value="GIY-YIG_UPF0213"/>
    <property type="match status" value="1"/>
</dbReference>